<dbReference type="AlphaFoldDB" id="A0A5C3KFC8"/>
<dbReference type="EMBL" id="ML210400">
    <property type="protein sequence ID" value="TFK18455.1"/>
    <property type="molecule type" value="Genomic_DNA"/>
</dbReference>
<reference evidence="2 3" key="1">
    <citation type="journal article" date="2019" name="Nat. Ecol. Evol.">
        <title>Megaphylogeny resolves global patterns of mushroom evolution.</title>
        <authorList>
            <person name="Varga T."/>
            <person name="Krizsan K."/>
            <person name="Foldi C."/>
            <person name="Dima B."/>
            <person name="Sanchez-Garcia M."/>
            <person name="Sanchez-Ramirez S."/>
            <person name="Szollosi G.J."/>
            <person name="Szarkandi J.G."/>
            <person name="Papp V."/>
            <person name="Albert L."/>
            <person name="Andreopoulos W."/>
            <person name="Angelini C."/>
            <person name="Antonin V."/>
            <person name="Barry K.W."/>
            <person name="Bougher N.L."/>
            <person name="Buchanan P."/>
            <person name="Buyck B."/>
            <person name="Bense V."/>
            <person name="Catcheside P."/>
            <person name="Chovatia M."/>
            <person name="Cooper J."/>
            <person name="Damon W."/>
            <person name="Desjardin D."/>
            <person name="Finy P."/>
            <person name="Geml J."/>
            <person name="Haridas S."/>
            <person name="Hughes K."/>
            <person name="Justo A."/>
            <person name="Karasinski D."/>
            <person name="Kautmanova I."/>
            <person name="Kiss B."/>
            <person name="Kocsube S."/>
            <person name="Kotiranta H."/>
            <person name="LaButti K.M."/>
            <person name="Lechner B.E."/>
            <person name="Liimatainen K."/>
            <person name="Lipzen A."/>
            <person name="Lukacs Z."/>
            <person name="Mihaltcheva S."/>
            <person name="Morgado L.N."/>
            <person name="Niskanen T."/>
            <person name="Noordeloos M.E."/>
            <person name="Ohm R.A."/>
            <person name="Ortiz-Santana B."/>
            <person name="Ovrebo C."/>
            <person name="Racz N."/>
            <person name="Riley R."/>
            <person name="Savchenko A."/>
            <person name="Shiryaev A."/>
            <person name="Soop K."/>
            <person name="Spirin V."/>
            <person name="Szebenyi C."/>
            <person name="Tomsovsky M."/>
            <person name="Tulloss R.E."/>
            <person name="Uehling J."/>
            <person name="Grigoriev I.V."/>
            <person name="Vagvolgyi C."/>
            <person name="Papp T."/>
            <person name="Martin F.M."/>
            <person name="Miettinen O."/>
            <person name="Hibbett D.S."/>
            <person name="Nagy L.G."/>
        </authorList>
    </citation>
    <scope>NUCLEOTIDE SEQUENCE [LARGE SCALE GENOMIC DNA]</scope>
    <source>
        <strain evidence="2 3">CBS 121175</strain>
    </source>
</reference>
<evidence type="ECO:0000313" key="2">
    <source>
        <dbReference type="EMBL" id="TFK18455.1"/>
    </source>
</evidence>
<organism evidence="2 3">
    <name type="scientific">Coprinopsis marcescibilis</name>
    <name type="common">Agaric fungus</name>
    <name type="synonym">Psathyrella marcescibilis</name>
    <dbReference type="NCBI Taxonomy" id="230819"/>
    <lineage>
        <taxon>Eukaryota</taxon>
        <taxon>Fungi</taxon>
        <taxon>Dikarya</taxon>
        <taxon>Basidiomycota</taxon>
        <taxon>Agaricomycotina</taxon>
        <taxon>Agaricomycetes</taxon>
        <taxon>Agaricomycetidae</taxon>
        <taxon>Agaricales</taxon>
        <taxon>Agaricineae</taxon>
        <taxon>Psathyrellaceae</taxon>
        <taxon>Coprinopsis</taxon>
    </lineage>
</organism>
<protein>
    <submittedName>
        <fullName evidence="2">Uncharacterized protein</fullName>
    </submittedName>
</protein>
<evidence type="ECO:0000256" key="1">
    <source>
        <dbReference type="SAM" id="MobiDB-lite"/>
    </source>
</evidence>
<keyword evidence="3" id="KW-1185">Reference proteome</keyword>
<gene>
    <name evidence="2" type="ORF">FA15DRAFT_253119</name>
</gene>
<evidence type="ECO:0000313" key="3">
    <source>
        <dbReference type="Proteomes" id="UP000307440"/>
    </source>
</evidence>
<dbReference type="OrthoDB" id="2210012at2759"/>
<feature type="region of interest" description="Disordered" evidence="1">
    <location>
        <begin position="82"/>
        <end position="149"/>
    </location>
</feature>
<name>A0A5C3KFC8_COPMA</name>
<feature type="compositionally biased region" description="Polar residues" evidence="1">
    <location>
        <begin position="225"/>
        <end position="238"/>
    </location>
</feature>
<sequence length="261" mass="28552">MDTDWCLTCSKHLPNTAASYCSIHCRYAAGPSTATYCYPPTDDADDEYDDDDETLFDELAVDDAPVYHHSAGISAWAASIPAGPPCPPRMRRSAAQSRKSPSPKPPSSPASVSTITYRPPELLRPHRPVPPTLCMSKPQPVPSSPSVPVMTPQAELQELSAASTHTSADSSLLATPASTYLMPFSDRKHSVIDSIASHVRSWVAPSFVHQHEPKNYSSDEEDIRWNTNSPSSKPSRTVSRLEITRVHDYRVRGRNASRAVA</sequence>
<accession>A0A5C3KFC8</accession>
<dbReference type="Proteomes" id="UP000307440">
    <property type="component" value="Unassembled WGS sequence"/>
</dbReference>
<proteinExistence type="predicted"/>
<feature type="region of interest" description="Disordered" evidence="1">
    <location>
        <begin position="212"/>
        <end position="238"/>
    </location>
</feature>